<proteinExistence type="predicted"/>
<sequence length="79" mass="9392">RETEREATEHCHRSSLSHRTSQELHLFFIFTRHHHTRTTSDIEAATFFGATFTFSLLHINYLMQRKWPKFISEGLKCSP</sequence>
<feature type="non-terminal residue" evidence="1">
    <location>
        <position position="79"/>
    </location>
</feature>
<name>A0AAD5GQX2_AMBAR</name>
<dbReference type="EMBL" id="JAMZMK010006484">
    <property type="protein sequence ID" value="KAI7748693.1"/>
    <property type="molecule type" value="Genomic_DNA"/>
</dbReference>
<evidence type="ECO:0000313" key="1">
    <source>
        <dbReference type="EMBL" id="KAI7748693.1"/>
    </source>
</evidence>
<dbReference type="Proteomes" id="UP001206925">
    <property type="component" value="Unassembled WGS sequence"/>
</dbReference>
<dbReference type="AlphaFoldDB" id="A0AAD5GQX2"/>
<protein>
    <submittedName>
        <fullName evidence="1">Uncharacterized protein</fullName>
    </submittedName>
</protein>
<gene>
    <name evidence="1" type="ORF">M8C21_000342</name>
</gene>
<accession>A0AAD5GQX2</accession>
<evidence type="ECO:0000313" key="2">
    <source>
        <dbReference type="Proteomes" id="UP001206925"/>
    </source>
</evidence>
<feature type="non-terminal residue" evidence="1">
    <location>
        <position position="1"/>
    </location>
</feature>
<organism evidence="1 2">
    <name type="scientific">Ambrosia artemisiifolia</name>
    <name type="common">Common ragweed</name>
    <dbReference type="NCBI Taxonomy" id="4212"/>
    <lineage>
        <taxon>Eukaryota</taxon>
        <taxon>Viridiplantae</taxon>
        <taxon>Streptophyta</taxon>
        <taxon>Embryophyta</taxon>
        <taxon>Tracheophyta</taxon>
        <taxon>Spermatophyta</taxon>
        <taxon>Magnoliopsida</taxon>
        <taxon>eudicotyledons</taxon>
        <taxon>Gunneridae</taxon>
        <taxon>Pentapetalae</taxon>
        <taxon>asterids</taxon>
        <taxon>campanulids</taxon>
        <taxon>Asterales</taxon>
        <taxon>Asteraceae</taxon>
        <taxon>Asteroideae</taxon>
        <taxon>Heliantheae alliance</taxon>
        <taxon>Heliantheae</taxon>
        <taxon>Ambrosia</taxon>
    </lineage>
</organism>
<comment type="caution">
    <text evidence="1">The sequence shown here is derived from an EMBL/GenBank/DDBJ whole genome shotgun (WGS) entry which is preliminary data.</text>
</comment>
<reference evidence="1" key="1">
    <citation type="submission" date="2022-06" db="EMBL/GenBank/DDBJ databases">
        <title>Uncovering the hologenomic basis of an extraordinary plant invasion.</title>
        <authorList>
            <person name="Bieker V.C."/>
            <person name="Martin M.D."/>
            <person name="Gilbert T."/>
            <person name="Hodgins K."/>
            <person name="Battlay P."/>
            <person name="Petersen B."/>
            <person name="Wilson J."/>
        </authorList>
    </citation>
    <scope>NUCLEOTIDE SEQUENCE</scope>
    <source>
        <strain evidence="1">AA19_3_7</strain>
        <tissue evidence="1">Leaf</tissue>
    </source>
</reference>
<keyword evidence="2" id="KW-1185">Reference proteome</keyword>